<keyword evidence="1" id="KW-0472">Membrane</keyword>
<evidence type="ECO:0000313" key="3">
    <source>
        <dbReference type="EMBL" id="AYV85900.1"/>
    </source>
</evidence>
<organism evidence="3">
    <name type="scientific">Solivirus sp</name>
    <dbReference type="NCBI Taxonomy" id="2487772"/>
    <lineage>
        <taxon>Viruses</taxon>
        <taxon>Pithoviruses</taxon>
    </lineage>
</organism>
<keyword evidence="1" id="KW-0812">Transmembrane</keyword>
<evidence type="ECO:0000256" key="1">
    <source>
        <dbReference type="SAM" id="Phobius"/>
    </source>
</evidence>
<proteinExistence type="predicted"/>
<feature type="domain" description="DUF5857" evidence="2">
    <location>
        <begin position="71"/>
        <end position="230"/>
    </location>
</feature>
<sequence length="276" mass="29776">MNCIVRTVNDWISNNCSAKVAALSQSDRDTLFQNLFNNFYAGRFPAGIIVPGLTTGFNEQDLNFQYLLNDLCGVRDDTTALGGTSCVAPLTTLCVNYTRDDLQNPIVAKSCGCYLPASEYPPNVTRQCDATCASSEVVKLFTTSNTPVQCVENLCVIDEITINATNSTVGSITFSQLCPGCATVGANCNCIISDINIINPQEFTSINLTQNCTGSNACFTKAADGTRQQVDCTAFFNSINANSATNQIFSSSNLLIVFIVALLLLFILFVLFIFLS</sequence>
<accession>A0A3G5AFD3</accession>
<keyword evidence="1" id="KW-1133">Transmembrane helix</keyword>
<reference evidence="3" key="1">
    <citation type="submission" date="2018-10" db="EMBL/GenBank/DDBJ databases">
        <title>Hidden diversity of soil giant viruses.</title>
        <authorList>
            <person name="Schulz F."/>
            <person name="Alteio L."/>
            <person name="Goudeau D."/>
            <person name="Ryan E.M."/>
            <person name="Malmstrom R.R."/>
            <person name="Blanchard J."/>
            <person name="Woyke T."/>
        </authorList>
    </citation>
    <scope>NUCLEOTIDE SEQUENCE</scope>
    <source>
        <strain evidence="3">SOV1</strain>
    </source>
</reference>
<dbReference type="Pfam" id="PF19175">
    <property type="entry name" value="DUF5857"/>
    <property type="match status" value="1"/>
</dbReference>
<dbReference type="InterPro" id="IPR043875">
    <property type="entry name" value="DUF5857"/>
</dbReference>
<feature type="transmembrane region" description="Helical" evidence="1">
    <location>
        <begin position="254"/>
        <end position="275"/>
    </location>
</feature>
<dbReference type="EMBL" id="MK072489">
    <property type="protein sequence ID" value="AYV85900.1"/>
    <property type="molecule type" value="Genomic_DNA"/>
</dbReference>
<evidence type="ECO:0000259" key="2">
    <source>
        <dbReference type="Pfam" id="PF19175"/>
    </source>
</evidence>
<protein>
    <recommendedName>
        <fullName evidence="2">DUF5857 domain-containing protein</fullName>
    </recommendedName>
</protein>
<gene>
    <name evidence="3" type="ORF">Solivirus1_57</name>
</gene>
<name>A0A3G5AFD3_9VIRU</name>